<protein>
    <recommendedName>
        <fullName evidence="1">Rhodanese domain-containing protein</fullName>
    </recommendedName>
</protein>
<organism evidence="2 3">
    <name type="scientific">Dyadobacter frigoris</name>
    <dbReference type="NCBI Taxonomy" id="2576211"/>
    <lineage>
        <taxon>Bacteria</taxon>
        <taxon>Pseudomonadati</taxon>
        <taxon>Bacteroidota</taxon>
        <taxon>Cytophagia</taxon>
        <taxon>Cytophagales</taxon>
        <taxon>Spirosomataceae</taxon>
        <taxon>Dyadobacter</taxon>
    </lineage>
</organism>
<dbReference type="EMBL" id="SZVO01000018">
    <property type="protein sequence ID" value="TKT87688.1"/>
    <property type="molecule type" value="Genomic_DNA"/>
</dbReference>
<name>A0A4U6CWU9_9BACT</name>
<dbReference type="InterPro" id="IPR036873">
    <property type="entry name" value="Rhodanese-like_dom_sf"/>
</dbReference>
<evidence type="ECO:0000313" key="3">
    <source>
        <dbReference type="Proteomes" id="UP000304900"/>
    </source>
</evidence>
<dbReference type="Proteomes" id="UP000304900">
    <property type="component" value="Unassembled WGS sequence"/>
</dbReference>
<evidence type="ECO:0000259" key="1">
    <source>
        <dbReference type="PROSITE" id="PS50206"/>
    </source>
</evidence>
<comment type="caution">
    <text evidence="2">The sequence shown here is derived from an EMBL/GenBank/DDBJ whole genome shotgun (WGS) entry which is preliminary data.</text>
</comment>
<sequence length="68" mass="7648">MHLEQATRNAVILPDIRPFDEYEMGHITGAIPHLHPKLNEWSLLAKKNRSLCISGGGFAFMQTKLCSI</sequence>
<dbReference type="SUPFAM" id="SSF52821">
    <property type="entry name" value="Rhodanese/Cell cycle control phosphatase"/>
    <property type="match status" value="1"/>
</dbReference>
<gene>
    <name evidence="2" type="ORF">FDK13_28955</name>
</gene>
<reference evidence="2 3" key="1">
    <citation type="submission" date="2019-05" db="EMBL/GenBank/DDBJ databases">
        <title>Dyadobacter AR-3-8 sp. nov., isolated from arctic soil.</title>
        <authorList>
            <person name="Chaudhary D.K."/>
        </authorList>
    </citation>
    <scope>NUCLEOTIDE SEQUENCE [LARGE SCALE GENOMIC DNA]</scope>
    <source>
        <strain evidence="2 3">AR-3-8</strain>
    </source>
</reference>
<dbReference type="AlphaFoldDB" id="A0A4U6CWU9"/>
<proteinExistence type="predicted"/>
<accession>A0A4U6CWU9</accession>
<dbReference type="CDD" id="cd00158">
    <property type="entry name" value="RHOD"/>
    <property type="match status" value="1"/>
</dbReference>
<dbReference type="OrthoDB" id="1445766at2"/>
<keyword evidence="3" id="KW-1185">Reference proteome</keyword>
<feature type="domain" description="Rhodanese" evidence="1">
    <location>
        <begin position="7"/>
        <end position="31"/>
    </location>
</feature>
<dbReference type="PROSITE" id="PS50206">
    <property type="entry name" value="RHODANESE_3"/>
    <property type="match status" value="1"/>
</dbReference>
<dbReference type="Pfam" id="PF00581">
    <property type="entry name" value="Rhodanese"/>
    <property type="match status" value="1"/>
</dbReference>
<evidence type="ECO:0000313" key="2">
    <source>
        <dbReference type="EMBL" id="TKT87688.1"/>
    </source>
</evidence>
<dbReference type="InterPro" id="IPR001763">
    <property type="entry name" value="Rhodanese-like_dom"/>
</dbReference>